<proteinExistence type="predicted"/>
<evidence type="ECO:0000313" key="2">
    <source>
        <dbReference type="Proteomes" id="UP000026915"/>
    </source>
</evidence>
<accession>A0A061DTT3</accession>
<reference evidence="1 2" key="1">
    <citation type="journal article" date="2013" name="Genome Biol.">
        <title>The genome sequence of the most widely cultivated cacao type and its use to identify candidate genes regulating pod color.</title>
        <authorList>
            <person name="Motamayor J.C."/>
            <person name="Mockaitis K."/>
            <person name="Schmutz J."/>
            <person name="Haiminen N."/>
            <person name="Iii D.L."/>
            <person name="Cornejo O."/>
            <person name="Findley S.D."/>
            <person name="Zheng P."/>
            <person name="Utro F."/>
            <person name="Royaert S."/>
            <person name="Saski C."/>
            <person name="Jenkins J."/>
            <person name="Podicheti R."/>
            <person name="Zhao M."/>
            <person name="Scheffler B.E."/>
            <person name="Stack J.C."/>
            <person name="Feltus F.A."/>
            <person name="Mustiga G.M."/>
            <person name="Amores F."/>
            <person name="Phillips W."/>
            <person name="Marelli J.P."/>
            <person name="May G.D."/>
            <person name="Shapiro H."/>
            <person name="Ma J."/>
            <person name="Bustamante C.D."/>
            <person name="Schnell R.J."/>
            <person name="Main D."/>
            <person name="Gilbert D."/>
            <person name="Parida L."/>
            <person name="Kuhn D.N."/>
        </authorList>
    </citation>
    <scope>NUCLEOTIDE SEQUENCE [LARGE SCALE GENOMIC DNA]</scope>
    <source>
        <strain evidence="2">cv. Matina 1-6</strain>
    </source>
</reference>
<sequence length="101" mass="11157">MYASDRINHSSGYGVLNFNRRKAVKGNGNVVRVRWDPQMVPLFPFISELELKPDEKPQVITGIVNDFYWYLSWRWAWACAGAGTGTSAGVGLLGVASAIPL</sequence>
<keyword evidence="2" id="KW-1185">Reference proteome</keyword>
<protein>
    <submittedName>
        <fullName evidence="1">Uncharacterized protein</fullName>
    </submittedName>
</protein>
<organism evidence="1 2">
    <name type="scientific">Theobroma cacao</name>
    <name type="common">Cacao</name>
    <name type="synonym">Cocoa</name>
    <dbReference type="NCBI Taxonomy" id="3641"/>
    <lineage>
        <taxon>Eukaryota</taxon>
        <taxon>Viridiplantae</taxon>
        <taxon>Streptophyta</taxon>
        <taxon>Embryophyta</taxon>
        <taxon>Tracheophyta</taxon>
        <taxon>Spermatophyta</taxon>
        <taxon>Magnoliopsida</taxon>
        <taxon>eudicotyledons</taxon>
        <taxon>Gunneridae</taxon>
        <taxon>Pentapetalae</taxon>
        <taxon>rosids</taxon>
        <taxon>malvids</taxon>
        <taxon>Malvales</taxon>
        <taxon>Malvaceae</taxon>
        <taxon>Byttnerioideae</taxon>
        <taxon>Theobroma</taxon>
    </lineage>
</organism>
<dbReference type="EMBL" id="CM001879">
    <property type="protein sequence ID" value="EOX96159.1"/>
    <property type="molecule type" value="Genomic_DNA"/>
</dbReference>
<dbReference type="HOGENOM" id="CLU_2296776_0_0_1"/>
<dbReference type="InParanoid" id="A0A061DTT3"/>
<dbReference type="AlphaFoldDB" id="A0A061DTT3"/>
<dbReference type="Gramene" id="EOX96159">
    <property type="protein sequence ID" value="EOX96159"/>
    <property type="gene ID" value="TCM_005472"/>
</dbReference>
<evidence type="ECO:0000313" key="1">
    <source>
        <dbReference type="EMBL" id="EOX96159.1"/>
    </source>
</evidence>
<dbReference type="Proteomes" id="UP000026915">
    <property type="component" value="Chromosome 1"/>
</dbReference>
<gene>
    <name evidence="1" type="ORF">TCM_005472</name>
</gene>
<name>A0A061DTT3_THECC</name>